<gene>
    <name evidence="4" type="ORF">H9650_03280</name>
</gene>
<comment type="similarity">
    <text evidence="1">In the N-terminal section; belongs to the LXG family.</text>
</comment>
<keyword evidence="2" id="KW-0175">Coiled coil</keyword>
<evidence type="ECO:0000259" key="3">
    <source>
        <dbReference type="PROSITE" id="PS51756"/>
    </source>
</evidence>
<dbReference type="InterPro" id="IPR006829">
    <property type="entry name" value="LXG_dom"/>
</dbReference>
<evidence type="ECO:0000313" key="5">
    <source>
        <dbReference type="Proteomes" id="UP000640786"/>
    </source>
</evidence>
<evidence type="ECO:0000256" key="1">
    <source>
        <dbReference type="ARBA" id="ARBA00034117"/>
    </source>
</evidence>
<sequence length="494" mass="52747">MKVLDVDLLQTGIKSNLDMLTRLEEEIKEIEKTITGLVGMDSSLKGQGGEAIRSYYNDCHLPFLKFFLQFKQNFKTKLDQLKSALDSLEPDTEGYIQESFLLNEVEEGLAEISRITGNLTDESNAIMDQVSDIVALPHLDDSDVQQGVIDSRKKKDDTVTDLNEFDSTQVSSMLSVESNIKTMDTWLQEMEGMMSSGLSDIHFPAEAWAQYTACTPILSNLSSSVNDPGSVAEKDASESTGDVSKDGNFSEYVGHYGNASTIITDTKSGIHMYNATKNGQLSTSRHFVHEYGKTSYRINASATAMGKLGFPNESGGMLKYAGKKPGQSGWSAKGEMVLEKHPHLRYWGDSATFGEKVKTVGSATFKGAGTGFTDLVDFKGVTQNGVAKGLLKGATKGVAPLTAALSFNDNYNTAKDDGLSGGEAVARATADTAADVAIGSAIQVGLTAAGTAFIPIPGLGTFVGAIAGVGVNMLLNAKGDDGKSALDKLKGWFH</sequence>
<keyword evidence="5" id="KW-1185">Reference proteome</keyword>
<dbReference type="EMBL" id="JACSQO010000001">
    <property type="protein sequence ID" value="MBD7943129.1"/>
    <property type="molecule type" value="Genomic_DNA"/>
</dbReference>
<name>A0ABR8R5T0_9BACI</name>
<dbReference type="Pfam" id="PF04740">
    <property type="entry name" value="LXG"/>
    <property type="match status" value="1"/>
</dbReference>
<evidence type="ECO:0000313" key="4">
    <source>
        <dbReference type="EMBL" id="MBD7943129.1"/>
    </source>
</evidence>
<dbReference type="PROSITE" id="PS51756">
    <property type="entry name" value="LXG"/>
    <property type="match status" value="1"/>
</dbReference>
<proteinExistence type="inferred from homology"/>
<feature type="domain" description="LXG" evidence="3">
    <location>
        <begin position="1"/>
        <end position="242"/>
    </location>
</feature>
<evidence type="ECO:0000256" key="2">
    <source>
        <dbReference type="SAM" id="Coils"/>
    </source>
</evidence>
<comment type="caution">
    <text evidence="4">The sequence shown here is derived from an EMBL/GenBank/DDBJ whole genome shotgun (WGS) entry which is preliminary data.</text>
</comment>
<protein>
    <submittedName>
        <fullName evidence="4">LXG domain-containing protein</fullName>
    </submittedName>
</protein>
<feature type="coiled-coil region" evidence="2">
    <location>
        <begin position="13"/>
        <end position="40"/>
    </location>
</feature>
<organism evidence="4 5">
    <name type="scientific">Psychrobacillus faecigallinarum</name>
    <dbReference type="NCBI Taxonomy" id="2762235"/>
    <lineage>
        <taxon>Bacteria</taxon>
        <taxon>Bacillati</taxon>
        <taxon>Bacillota</taxon>
        <taxon>Bacilli</taxon>
        <taxon>Bacillales</taxon>
        <taxon>Bacillaceae</taxon>
        <taxon>Psychrobacillus</taxon>
    </lineage>
</organism>
<dbReference type="RefSeq" id="WP_191696552.1">
    <property type="nucleotide sequence ID" value="NZ_JACSQO010000001.1"/>
</dbReference>
<accession>A0ABR8R5T0</accession>
<dbReference type="Proteomes" id="UP000640786">
    <property type="component" value="Unassembled WGS sequence"/>
</dbReference>
<reference evidence="4 5" key="1">
    <citation type="submission" date="2020-08" db="EMBL/GenBank/DDBJ databases">
        <title>A Genomic Blueprint of the Chicken Gut Microbiome.</title>
        <authorList>
            <person name="Gilroy R."/>
            <person name="Ravi A."/>
            <person name="Getino M."/>
            <person name="Pursley I."/>
            <person name="Horton D.L."/>
            <person name="Alikhan N.-F."/>
            <person name="Baker D."/>
            <person name="Gharbi K."/>
            <person name="Hall N."/>
            <person name="Watson M."/>
            <person name="Adriaenssens E.M."/>
            <person name="Foster-Nyarko E."/>
            <person name="Jarju S."/>
            <person name="Secka A."/>
            <person name="Antonio M."/>
            <person name="Oren A."/>
            <person name="Chaudhuri R."/>
            <person name="La Ragione R.M."/>
            <person name="Hildebrand F."/>
            <person name="Pallen M.J."/>
        </authorList>
    </citation>
    <scope>NUCLEOTIDE SEQUENCE [LARGE SCALE GENOMIC DNA]</scope>
    <source>
        <strain evidence="4 5">Sa2BUA9</strain>
    </source>
</reference>